<dbReference type="PROSITE" id="PS50181">
    <property type="entry name" value="FBOX"/>
    <property type="match status" value="1"/>
</dbReference>
<accession>A0A3N4IW12</accession>
<dbReference type="Proteomes" id="UP000275078">
    <property type="component" value="Unassembled WGS sequence"/>
</dbReference>
<keyword evidence="3" id="KW-1185">Reference proteome</keyword>
<dbReference type="AlphaFoldDB" id="A0A3N4IW12"/>
<proteinExistence type="predicted"/>
<dbReference type="EMBL" id="ML119652">
    <property type="protein sequence ID" value="RPA85814.1"/>
    <property type="molecule type" value="Genomic_DNA"/>
</dbReference>
<evidence type="ECO:0000313" key="3">
    <source>
        <dbReference type="Proteomes" id="UP000275078"/>
    </source>
</evidence>
<evidence type="ECO:0000259" key="1">
    <source>
        <dbReference type="PROSITE" id="PS50181"/>
    </source>
</evidence>
<organism evidence="2 3">
    <name type="scientific">Ascobolus immersus RN42</name>
    <dbReference type="NCBI Taxonomy" id="1160509"/>
    <lineage>
        <taxon>Eukaryota</taxon>
        <taxon>Fungi</taxon>
        <taxon>Dikarya</taxon>
        <taxon>Ascomycota</taxon>
        <taxon>Pezizomycotina</taxon>
        <taxon>Pezizomycetes</taxon>
        <taxon>Pezizales</taxon>
        <taxon>Ascobolaceae</taxon>
        <taxon>Ascobolus</taxon>
    </lineage>
</organism>
<dbReference type="InterPro" id="IPR001810">
    <property type="entry name" value="F-box_dom"/>
</dbReference>
<dbReference type="InterPro" id="IPR036047">
    <property type="entry name" value="F-box-like_dom_sf"/>
</dbReference>
<reference evidence="2 3" key="1">
    <citation type="journal article" date="2018" name="Nat. Ecol. Evol.">
        <title>Pezizomycetes genomes reveal the molecular basis of ectomycorrhizal truffle lifestyle.</title>
        <authorList>
            <person name="Murat C."/>
            <person name="Payen T."/>
            <person name="Noel B."/>
            <person name="Kuo A."/>
            <person name="Morin E."/>
            <person name="Chen J."/>
            <person name="Kohler A."/>
            <person name="Krizsan K."/>
            <person name="Balestrini R."/>
            <person name="Da Silva C."/>
            <person name="Montanini B."/>
            <person name="Hainaut M."/>
            <person name="Levati E."/>
            <person name="Barry K.W."/>
            <person name="Belfiori B."/>
            <person name="Cichocki N."/>
            <person name="Clum A."/>
            <person name="Dockter R.B."/>
            <person name="Fauchery L."/>
            <person name="Guy J."/>
            <person name="Iotti M."/>
            <person name="Le Tacon F."/>
            <person name="Lindquist E.A."/>
            <person name="Lipzen A."/>
            <person name="Malagnac F."/>
            <person name="Mello A."/>
            <person name="Molinier V."/>
            <person name="Miyauchi S."/>
            <person name="Poulain J."/>
            <person name="Riccioni C."/>
            <person name="Rubini A."/>
            <person name="Sitrit Y."/>
            <person name="Splivallo R."/>
            <person name="Traeger S."/>
            <person name="Wang M."/>
            <person name="Zifcakova L."/>
            <person name="Wipf D."/>
            <person name="Zambonelli A."/>
            <person name="Paolocci F."/>
            <person name="Nowrousian M."/>
            <person name="Ottonello S."/>
            <person name="Baldrian P."/>
            <person name="Spatafora J.W."/>
            <person name="Henrissat B."/>
            <person name="Nagy L.G."/>
            <person name="Aury J.M."/>
            <person name="Wincker P."/>
            <person name="Grigoriev I.V."/>
            <person name="Bonfante P."/>
            <person name="Martin F.M."/>
        </authorList>
    </citation>
    <scope>NUCLEOTIDE SEQUENCE [LARGE SCALE GENOMIC DNA]</scope>
    <source>
        <strain evidence="2 3">RN42</strain>
    </source>
</reference>
<name>A0A3N4IW12_ASCIM</name>
<protein>
    <recommendedName>
        <fullName evidence="1">F-box domain-containing protein</fullName>
    </recommendedName>
</protein>
<evidence type="ECO:0000313" key="2">
    <source>
        <dbReference type="EMBL" id="RPA85814.1"/>
    </source>
</evidence>
<feature type="domain" description="F-box" evidence="1">
    <location>
        <begin position="7"/>
        <end position="56"/>
    </location>
</feature>
<sequence length="211" mass="24946">MPTDSLRPTLITLPTEILHQIILHLPPPTFLTLCHVHPRLGSLTSQPTTLRLYTTSYFRKPSPPLIEFIVRLLLLHVRTSVLSPPATHGKWKKQGSEVYDWVRAVLPENRRGKWLDGYVEKVRERVRSEGREEEEVGVTWLADLELGMDEVWLSWELLQFWRTWEEKRAFVRGYVEDDWVELGKEEKDPYVVWYFIRNAMNGRKDAGRVRR</sequence>
<gene>
    <name evidence="2" type="ORF">BJ508DRAFT_358739</name>
</gene>
<dbReference type="SUPFAM" id="SSF81383">
    <property type="entry name" value="F-box domain"/>
    <property type="match status" value="1"/>
</dbReference>